<feature type="compositionally biased region" description="Polar residues" evidence="9">
    <location>
        <begin position="600"/>
        <end position="609"/>
    </location>
</feature>
<comment type="function">
    <text evidence="8">Involved in the regulation of telomere length, clustering and has a specific role in telomere position effect (TPE).</text>
</comment>
<evidence type="ECO:0000256" key="2">
    <source>
        <dbReference type="ARBA" id="ARBA00022454"/>
    </source>
</evidence>
<dbReference type="EMBL" id="WUBL01000089">
    <property type="protein sequence ID" value="KAF2966446.1"/>
    <property type="molecule type" value="Genomic_DNA"/>
</dbReference>
<evidence type="ECO:0000256" key="6">
    <source>
        <dbReference type="ARBA" id="ARBA00023163"/>
    </source>
</evidence>
<dbReference type="GO" id="GO:0031848">
    <property type="term" value="P:protection from non-homologous end joining at telomere"/>
    <property type="evidence" value="ECO:0007669"/>
    <property type="project" value="TreeGrafter"/>
</dbReference>
<feature type="compositionally biased region" description="Basic and acidic residues" evidence="9">
    <location>
        <begin position="732"/>
        <end position="746"/>
    </location>
</feature>
<evidence type="ECO:0000256" key="8">
    <source>
        <dbReference type="RuleBase" id="RU367107"/>
    </source>
</evidence>
<evidence type="ECO:0000256" key="7">
    <source>
        <dbReference type="ARBA" id="ARBA00023242"/>
    </source>
</evidence>
<dbReference type="Gene3D" id="1.10.10.60">
    <property type="entry name" value="Homeodomain-like"/>
    <property type="match status" value="1"/>
</dbReference>
<dbReference type="GO" id="GO:0010833">
    <property type="term" value="P:telomere maintenance via telomere lengthening"/>
    <property type="evidence" value="ECO:0007669"/>
    <property type="project" value="UniProtKB-UniRule"/>
</dbReference>
<dbReference type="PANTHER" id="PTHR16466">
    <property type="entry name" value="TELOMERE REPEAT-BINDING FACTOR 2-INTERACTING PROTEIN 1"/>
    <property type="match status" value="1"/>
</dbReference>
<keyword evidence="5" id="KW-0010">Activator</keyword>
<feature type="compositionally biased region" description="Acidic residues" evidence="9">
    <location>
        <begin position="379"/>
        <end position="392"/>
    </location>
</feature>
<comment type="similarity">
    <text evidence="1 8">Belongs to the RAP1 family.</text>
</comment>
<dbReference type="PANTHER" id="PTHR16466:SF6">
    <property type="entry name" value="TELOMERIC REPEAT-BINDING FACTOR 2-INTERACTING PROTEIN 1"/>
    <property type="match status" value="1"/>
</dbReference>
<dbReference type="SUPFAM" id="SSF46689">
    <property type="entry name" value="Homeodomain-like"/>
    <property type="match status" value="1"/>
</dbReference>
<dbReference type="Gene3D" id="1.10.10.2170">
    <property type="match status" value="1"/>
</dbReference>
<reference evidence="11 12" key="1">
    <citation type="submission" date="2019-12" db="EMBL/GenBank/DDBJ databases">
        <title>Draft genome sequence of the ascomycete Xylaria multiplex DSM 110363.</title>
        <authorList>
            <person name="Buettner E."/>
            <person name="Kellner H."/>
        </authorList>
    </citation>
    <scope>NUCLEOTIDE SEQUENCE [LARGE SCALE GENOMIC DNA]</scope>
    <source>
        <strain evidence="11 12">DSM 110363</strain>
    </source>
</reference>
<feature type="region of interest" description="Disordered" evidence="9">
    <location>
        <begin position="511"/>
        <end position="546"/>
    </location>
</feature>
<organism evidence="11 12">
    <name type="scientific">Xylaria multiplex</name>
    <dbReference type="NCBI Taxonomy" id="323545"/>
    <lineage>
        <taxon>Eukaryota</taxon>
        <taxon>Fungi</taxon>
        <taxon>Dikarya</taxon>
        <taxon>Ascomycota</taxon>
        <taxon>Pezizomycotina</taxon>
        <taxon>Sordariomycetes</taxon>
        <taxon>Xylariomycetidae</taxon>
        <taxon>Xylariales</taxon>
        <taxon>Xylariaceae</taxon>
        <taxon>Xylaria</taxon>
    </lineage>
</organism>
<dbReference type="CDD" id="cd16100">
    <property type="entry name" value="ARID"/>
    <property type="match status" value="1"/>
</dbReference>
<dbReference type="SUPFAM" id="SSF46774">
    <property type="entry name" value="ARID-like"/>
    <property type="match status" value="1"/>
</dbReference>
<keyword evidence="12" id="KW-1185">Reference proteome</keyword>
<dbReference type="InterPro" id="IPR036431">
    <property type="entry name" value="ARID_dom_sf"/>
</dbReference>
<dbReference type="InterPro" id="IPR038104">
    <property type="entry name" value="Rap1_C_sf"/>
</dbReference>
<dbReference type="CDD" id="cd11655">
    <property type="entry name" value="rap1_myb-like"/>
    <property type="match status" value="1"/>
</dbReference>
<evidence type="ECO:0000313" key="11">
    <source>
        <dbReference type="EMBL" id="KAF2966446.1"/>
    </source>
</evidence>
<dbReference type="PROSITE" id="PS51011">
    <property type="entry name" value="ARID"/>
    <property type="match status" value="1"/>
</dbReference>
<keyword evidence="6" id="KW-0804">Transcription</keyword>
<evidence type="ECO:0000256" key="9">
    <source>
        <dbReference type="SAM" id="MobiDB-lite"/>
    </source>
</evidence>
<feature type="compositionally biased region" description="Low complexity" evidence="9">
    <location>
        <begin position="397"/>
        <end position="406"/>
    </location>
</feature>
<dbReference type="InterPro" id="IPR021661">
    <property type="entry name" value="Rap1_C"/>
</dbReference>
<name>A0A7C8IL82_9PEZI</name>
<comment type="caution">
    <text evidence="11">The sequence shown here is derived from an EMBL/GenBank/DDBJ whole genome shotgun (WGS) entry which is preliminary data.</text>
</comment>
<dbReference type="InterPro" id="IPR001606">
    <property type="entry name" value="ARID_dom"/>
</dbReference>
<dbReference type="InterPro" id="IPR009057">
    <property type="entry name" value="Homeodomain-like_sf"/>
</dbReference>
<accession>A0A7C8IL82</accession>
<dbReference type="AlphaFoldDB" id="A0A7C8IL82"/>
<dbReference type="InterPro" id="IPR001357">
    <property type="entry name" value="BRCT_dom"/>
</dbReference>
<dbReference type="InterPro" id="IPR039595">
    <property type="entry name" value="TE2IP/Rap1"/>
</dbReference>
<feature type="region of interest" description="Disordered" evidence="9">
    <location>
        <begin position="575"/>
        <end position="662"/>
    </location>
</feature>
<keyword evidence="7 8" id="KW-0539">Nucleus</keyword>
<dbReference type="Pfam" id="PF01388">
    <property type="entry name" value="ARID"/>
    <property type="match status" value="1"/>
</dbReference>
<dbReference type="GO" id="GO:0042162">
    <property type="term" value="F:telomeric DNA binding"/>
    <property type="evidence" value="ECO:0007669"/>
    <property type="project" value="TreeGrafter"/>
</dbReference>
<keyword evidence="3 8" id="KW-0779">Telomere</keyword>
<evidence type="ECO:0000313" key="12">
    <source>
        <dbReference type="Proteomes" id="UP000481858"/>
    </source>
</evidence>
<dbReference type="Pfam" id="PF08914">
    <property type="entry name" value="Myb_Rap1"/>
    <property type="match status" value="1"/>
</dbReference>
<feature type="compositionally biased region" description="Basic and acidic residues" evidence="9">
    <location>
        <begin position="192"/>
        <end position="205"/>
    </location>
</feature>
<dbReference type="InterPro" id="IPR015010">
    <property type="entry name" value="TERF2IP_Myb"/>
</dbReference>
<feature type="region of interest" description="Disordered" evidence="9">
    <location>
        <begin position="192"/>
        <end position="250"/>
    </location>
</feature>
<dbReference type="Pfam" id="PF11626">
    <property type="entry name" value="Rap1_C"/>
    <property type="match status" value="1"/>
</dbReference>
<comment type="subunit">
    <text evidence="8">Homodimer.</text>
</comment>
<protein>
    <recommendedName>
        <fullName evidence="8">DNA-binding protein RAP1</fullName>
    </recommendedName>
</protein>
<evidence type="ECO:0000256" key="5">
    <source>
        <dbReference type="ARBA" id="ARBA00023159"/>
    </source>
</evidence>
<feature type="domain" description="ARID" evidence="10">
    <location>
        <begin position="284"/>
        <end position="374"/>
    </location>
</feature>
<evidence type="ECO:0000259" key="10">
    <source>
        <dbReference type="PROSITE" id="PS51011"/>
    </source>
</evidence>
<gene>
    <name evidence="11" type="ORF">GQX73_g7131</name>
</gene>
<keyword evidence="4" id="KW-0805">Transcription regulation</keyword>
<evidence type="ECO:0000256" key="4">
    <source>
        <dbReference type="ARBA" id="ARBA00023015"/>
    </source>
</evidence>
<dbReference type="Gene3D" id="1.10.150.60">
    <property type="entry name" value="ARID DNA-binding domain"/>
    <property type="match status" value="1"/>
</dbReference>
<sequence>MSAPGITYSGVLARKAANDSVDMDKYVFQGLKFWVSVRVPQRKTCLGTIEGNGGTVVTKESHADILICDQAREPIAGSYSYRLIADAVRDGSLDMKEDYMCSLPANRPSAFKSKLTKDKFTEEDDRVLTRFVTEQERLGKSVKGNDIYKEFAEKFPQRTYTSWRERALNHVAKQNRDQITQWESEVDFHLSNDEGDRIDNAEKPQSHPTKSNAGADLADPDQGSENTAMGVVGGSFPERTINNSTDENDKKQEYQDMASSPMHEARAARSPAGLLVKDGAPNYSPPSPIFNRPRCPGDTSVGVTERRIPSVRGKAVALWDLWQSVRSKKVETVELDWQQVAEDLGFDWVAMESIPEDLRRCYEEHLAPFAEAMMSFNDSSDEDDLTEANPDTETERLLPSSPPILRSSKRRFFITSPAHIPQSSPKRRRIDRNHEIPSTPESVNRRSNLRPPGNPDKTPTNSRLRHSSIPKPSFGTRVQSSVEKGDFEMRQEVANPPPPSQGLNRRLEPETQDFNFGPETQLYAHGNAPSHSENDSQKETTPSQQLRLESDAASPNLPNNTPVLAVSCQEIVQTTPMPRRVIQADSRADESDGGDPQPNPTRVRSTHTPLSARKTQLKRRTLPSSFISKSPTDSTIVQSGRTSSILPETELHQKPSPPKETPDDIIDHFVSLGYTRDIVLRSLKATSWIIGNAGQVMEMLKQGDPLPPRTTGVWTQRDDDSLALVFSNEAPSDAREEKRRAKEARRLQAKHGAEQIALRKRYLLDELPE</sequence>
<evidence type="ECO:0000256" key="3">
    <source>
        <dbReference type="ARBA" id="ARBA00022895"/>
    </source>
</evidence>
<feature type="region of interest" description="Disordered" evidence="9">
    <location>
        <begin position="377"/>
        <end position="481"/>
    </location>
</feature>
<dbReference type="OrthoDB" id="435460at2759"/>
<feature type="region of interest" description="Disordered" evidence="9">
    <location>
        <begin position="729"/>
        <end position="750"/>
    </location>
</feature>
<dbReference type="Proteomes" id="UP000481858">
    <property type="component" value="Unassembled WGS sequence"/>
</dbReference>
<comment type="subcellular location">
    <subcellularLocation>
        <location evidence="8">Nucleus</location>
    </subcellularLocation>
    <subcellularLocation>
        <location evidence="8">Chromosome</location>
        <location evidence="8">Telomere</location>
    </subcellularLocation>
</comment>
<dbReference type="Pfam" id="PF16589">
    <property type="entry name" value="BRCT_2"/>
    <property type="match status" value="1"/>
</dbReference>
<evidence type="ECO:0000256" key="1">
    <source>
        <dbReference type="ARBA" id="ARBA00010467"/>
    </source>
</evidence>
<dbReference type="GO" id="GO:0070187">
    <property type="term" value="C:shelterin complex"/>
    <property type="evidence" value="ECO:0007669"/>
    <property type="project" value="TreeGrafter"/>
</dbReference>
<feature type="compositionally biased region" description="Polar residues" evidence="9">
    <location>
        <begin position="622"/>
        <end position="646"/>
    </location>
</feature>
<dbReference type="InParanoid" id="A0A7C8IL82"/>
<proteinExistence type="inferred from homology"/>
<keyword evidence="2 8" id="KW-0158">Chromosome</keyword>